<dbReference type="AlphaFoldDB" id="A0A1Y3URY3"/>
<dbReference type="GeneID" id="60870543"/>
<evidence type="ECO:0000313" key="11">
    <source>
        <dbReference type="EMBL" id="OUQ11411.1"/>
    </source>
</evidence>
<dbReference type="InterPro" id="IPR036542">
    <property type="entry name" value="PTS_IIA_lac/cel_sf"/>
</dbReference>
<evidence type="ECO:0000256" key="3">
    <source>
        <dbReference type="ARBA" id="ARBA00022679"/>
    </source>
</evidence>
<reference evidence="11" key="3">
    <citation type="journal article" date="2018" name="BMC Genomics">
        <title>Whole genome sequencing and function prediction of 133 gut anaerobes isolated from chicken caecum in pure cultures.</title>
        <authorList>
            <person name="Medvecky M."/>
            <person name="Cejkova D."/>
            <person name="Polansky O."/>
            <person name="Karasova D."/>
            <person name="Kubasova T."/>
            <person name="Cizek A."/>
            <person name="Rychlik I."/>
        </authorList>
    </citation>
    <scope>NUCLEOTIDE SEQUENCE</scope>
    <source>
        <strain evidence="11">An144</strain>
    </source>
</reference>
<protein>
    <submittedName>
        <fullName evidence="9">PTS lactose/cellobiose transporter subunit IIA</fullName>
    </submittedName>
</protein>
<keyword evidence="6" id="KW-0479">Metal-binding</keyword>
<keyword evidence="6" id="KW-0460">Magnesium</keyword>
<dbReference type="CDD" id="cd00215">
    <property type="entry name" value="PTS_IIA_lac"/>
    <property type="match status" value="1"/>
</dbReference>
<comment type="caution">
    <text evidence="12">The sequence shown here is derived from an EMBL/GenBank/DDBJ whole genome shotgun (WGS) entry which is preliminary data.</text>
</comment>
<keyword evidence="2" id="KW-0762">Sugar transport</keyword>
<keyword evidence="1" id="KW-0813">Transport</keyword>
<reference evidence="9" key="5">
    <citation type="submission" date="2023-03" db="EMBL/GenBank/DDBJ databases">
        <authorList>
            <person name="Shen W."/>
            <person name="Cai J."/>
        </authorList>
    </citation>
    <scope>NUCLEOTIDE SEQUENCE</scope>
    <source>
        <strain evidence="9">B245-2</strain>
    </source>
</reference>
<dbReference type="PIRSF" id="PIRSF000699">
    <property type="entry name" value="PTS_IILac_III"/>
    <property type="match status" value="1"/>
</dbReference>
<evidence type="ECO:0000256" key="7">
    <source>
        <dbReference type="PROSITE-ProRule" id="PRU00418"/>
    </source>
</evidence>
<evidence type="ECO:0000256" key="2">
    <source>
        <dbReference type="ARBA" id="ARBA00022597"/>
    </source>
</evidence>
<dbReference type="PANTHER" id="PTHR34382">
    <property type="entry name" value="PTS SYSTEM N,N'-DIACETYLCHITOBIOSE-SPECIFIC EIIA COMPONENT"/>
    <property type="match status" value="1"/>
</dbReference>
<dbReference type="GO" id="GO:0009401">
    <property type="term" value="P:phosphoenolpyruvate-dependent sugar phosphotransferase system"/>
    <property type="evidence" value="ECO:0007669"/>
    <property type="project" value="UniProtKB-KW"/>
</dbReference>
<dbReference type="Proteomes" id="UP000588071">
    <property type="component" value="Unassembled WGS sequence"/>
</dbReference>
<proteinExistence type="predicted"/>
<dbReference type="GO" id="GO:0046872">
    <property type="term" value="F:metal ion binding"/>
    <property type="evidence" value="ECO:0007669"/>
    <property type="project" value="UniProtKB-KW"/>
</dbReference>
<evidence type="ECO:0000313" key="13">
    <source>
        <dbReference type="Proteomes" id="UP000196074"/>
    </source>
</evidence>
<gene>
    <name evidence="12" type="ORF">A5869_001354</name>
    <name evidence="11" type="ORF">B5E88_02855</name>
    <name evidence="10" type="ORF">HF857_11305</name>
    <name evidence="9" type="ORF">P7H47_05100</name>
</gene>
<dbReference type="Proteomes" id="UP001255696">
    <property type="component" value="Unassembled WGS sequence"/>
</dbReference>
<sequence length="120" mass="13180">MAEEKTKEQRDQEQLMATMGLIINGGNAKSLAFEAIYAAKEGKFDEAQEKLKEADEALVEAHNSQTEMLAQEAAGHPVEVHLLTVHSQDHLMNAITFKDLAGEVVAIHQELAEIKAKLAE</sequence>
<dbReference type="EMBL" id="NFLC01000003">
    <property type="protein sequence ID" value="OUQ11411.1"/>
    <property type="molecule type" value="Genomic_DNA"/>
</dbReference>
<evidence type="ECO:0000256" key="5">
    <source>
        <dbReference type="PIRSR" id="PIRSR000699-1"/>
    </source>
</evidence>
<reference evidence="13" key="1">
    <citation type="submission" date="2017-04" db="EMBL/GenBank/DDBJ databases">
        <title>Function of individual gut microbiota members based on whole genome sequencing of pure cultures obtained from chicken caecum.</title>
        <authorList>
            <person name="Medvecky M."/>
            <person name="Cejkova D."/>
            <person name="Polansky O."/>
            <person name="Karasova D."/>
            <person name="Kubasova T."/>
            <person name="Cizek A."/>
            <person name="Rychlik I."/>
        </authorList>
    </citation>
    <scope>NUCLEOTIDE SEQUENCE [LARGE SCALE GENOMIC DNA]</scope>
    <source>
        <strain evidence="13">An144</strain>
    </source>
</reference>
<dbReference type="InterPro" id="IPR003188">
    <property type="entry name" value="PTS_IIA_lac/cel"/>
</dbReference>
<feature type="binding site" evidence="6">
    <location>
        <position position="89"/>
    </location>
    <ligand>
        <name>Mg(2+)</name>
        <dbReference type="ChEBI" id="CHEBI:18420"/>
        <note>ligand shared between all trimeric partners</note>
    </ligand>
</feature>
<feature type="coiled-coil region" evidence="8">
    <location>
        <begin position="37"/>
        <end position="64"/>
    </location>
</feature>
<dbReference type="PANTHER" id="PTHR34382:SF7">
    <property type="entry name" value="PTS SYSTEM N,N'-DIACETYLCHITOBIOSE-SPECIFIC EIIA COMPONENT"/>
    <property type="match status" value="1"/>
</dbReference>
<evidence type="ECO:0000313" key="10">
    <source>
        <dbReference type="EMBL" id="NME50782.1"/>
    </source>
</evidence>
<dbReference type="Pfam" id="PF02255">
    <property type="entry name" value="PTS_IIA"/>
    <property type="match status" value="1"/>
</dbReference>
<dbReference type="Proteomes" id="UP000196074">
    <property type="component" value="Unassembled WGS sequence"/>
</dbReference>
<organism evidence="12 14">
    <name type="scientific">Enterococcus cecorum</name>
    <dbReference type="NCBI Taxonomy" id="44008"/>
    <lineage>
        <taxon>Bacteria</taxon>
        <taxon>Bacillati</taxon>
        <taxon>Bacillota</taxon>
        <taxon>Bacilli</taxon>
        <taxon>Lactobacillales</taxon>
        <taxon>Enterococcaceae</taxon>
        <taxon>Enterococcus</taxon>
    </lineage>
</organism>
<dbReference type="EMBL" id="NIBL01000002">
    <property type="protein sequence ID" value="OUZ17882.1"/>
    <property type="molecule type" value="Genomic_DNA"/>
</dbReference>
<evidence type="ECO:0000313" key="12">
    <source>
        <dbReference type="EMBL" id="OUZ17882.1"/>
    </source>
</evidence>
<name>A0A1Y3URY3_9ENTE</name>
<dbReference type="Gene3D" id="1.20.58.80">
    <property type="entry name" value="Phosphotransferase system, lactose/cellobiose-type IIA subunit"/>
    <property type="match status" value="1"/>
</dbReference>
<feature type="active site" description="Tele-phosphohistidine intermediate" evidence="5">
    <location>
        <position position="86"/>
    </location>
</feature>
<evidence type="ECO:0000313" key="14">
    <source>
        <dbReference type="Proteomes" id="UP000196503"/>
    </source>
</evidence>
<comment type="cofactor">
    <cofactor evidence="6">
        <name>Mg(2+)</name>
        <dbReference type="ChEBI" id="CHEBI:18420"/>
    </cofactor>
    <text evidence="6">Binds 1 Mg(2+) ion per trimer.</text>
</comment>
<dbReference type="RefSeq" id="WP_016250438.1">
    <property type="nucleotide sequence ID" value="NZ_AP035890.1"/>
</dbReference>
<evidence type="ECO:0000256" key="8">
    <source>
        <dbReference type="SAM" id="Coils"/>
    </source>
</evidence>
<evidence type="ECO:0000313" key="9">
    <source>
        <dbReference type="EMBL" id="MDT2796620.1"/>
    </source>
</evidence>
<accession>A0A1Y3URY3</accession>
<dbReference type="GO" id="GO:0016740">
    <property type="term" value="F:transferase activity"/>
    <property type="evidence" value="ECO:0007669"/>
    <property type="project" value="UniProtKB-KW"/>
</dbReference>
<keyword evidence="3" id="KW-0808">Transferase</keyword>
<keyword evidence="4" id="KW-0598">Phosphotransferase system</keyword>
<dbReference type="Proteomes" id="UP000196503">
    <property type="component" value="Unassembled WGS sequence"/>
</dbReference>
<dbReference type="EMBL" id="JARQBI010000009">
    <property type="protein sequence ID" value="MDT2796620.1"/>
    <property type="molecule type" value="Genomic_DNA"/>
</dbReference>
<reference evidence="10 15" key="4">
    <citation type="submission" date="2020-04" db="EMBL/GenBank/DDBJ databases">
        <authorList>
            <person name="Hitch T.C.A."/>
            <person name="Wylensek D."/>
            <person name="Clavel T."/>
        </authorList>
    </citation>
    <scope>NUCLEOTIDE SEQUENCE [LARGE SCALE GENOMIC DNA]</scope>
    <source>
        <strain evidence="10 15">WCA-380-WT-3C</strain>
    </source>
</reference>
<reference evidence="12 14" key="2">
    <citation type="submission" date="2017-05" db="EMBL/GenBank/DDBJ databases">
        <title>The Genome Sequence of Enterococcus faecium 2D5_DIV0622.</title>
        <authorList>
            <consortium name="The Broad Institute Genomics Platform"/>
            <consortium name="The Broad Institute Genomic Center for Infectious Diseases"/>
            <person name="Earl A."/>
            <person name="Manson A."/>
            <person name="Schwartman J."/>
            <person name="Gilmore M."/>
            <person name="Abouelleil A."/>
            <person name="Cao P."/>
            <person name="Chapman S."/>
            <person name="Cusick C."/>
            <person name="Shea T."/>
            <person name="Young S."/>
            <person name="Neafsey D."/>
            <person name="Nusbaum C."/>
            <person name="Birren B."/>
        </authorList>
    </citation>
    <scope>NUCLEOTIDE SEQUENCE [LARGE SCALE GENOMIC DNA]</scope>
    <source>
        <strain evidence="12 14">2D5_DIV0622</strain>
    </source>
</reference>
<dbReference type="EMBL" id="JABAFV010000032">
    <property type="protein sequence ID" value="NME50782.1"/>
    <property type="molecule type" value="Genomic_DNA"/>
</dbReference>
<keyword evidence="8" id="KW-0175">Coiled coil</keyword>
<evidence type="ECO:0000256" key="1">
    <source>
        <dbReference type="ARBA" id="ARBA00022448"/>
    </source>
</evidence>
<evidence type="ECO:0000256" key="6">
    <source>
        <dbReference type="PIRSR" id="PIRSR000699-2"/>
    </source>
</evidence>
<evidence type="ECO:0000256" key="4">
    <source>
        <dbReference type="ARBA" id="ARBA00022683"/>
    </source>
</evidence>
<evidence type="ECO:0000313" key="15">
    <source>
        <dbReference type="Proteomes" id="UP000588071"/>
    </source>
</evidence>
<feature type="modified residue" description="Phosphohistidine; by HPr" evidence="7">
    <location>
        <position position="86"/>
    </location>
</feature>
<dbReference type="SUPFAM" id="SSF46973">
    <property type="entry name" value="Enzyme IIa from lactose specific PTS, IIa-lac"/>
    <property type="match status" value="1"/>
</dbReference>
<dbReference type="PROSITE" id="PS51095">
    <property type="entry name" value="PTS_EIIA_TYPE_3"/>
    <property type="match status" value="1"/>
</dbReference>